<reference evidence="2" key="2">
    <citation type="journal article" date="2018" name="Mol. Plant Microbe Interact.">
        <title>Genome sequence resources for the wheat stripe rust pathogen (Puccinia striiformis f. sp. tritici) and the barley stripe rust pathogen (Puccinia striiformis f. sp. hordei).</title>
        <authorList>
            <person name="Xia C."/>
            <person name="Wang M."/>
            <person name="Yin C."/>
            <person name="Cornejo O.E."/>
            <person name="Hulbert S.H."/>
            <person name="Chen X."/>
        </authorList>
    </citation>
    <scope>NUCLEOTIDE SEQUENCE [LARGE SCALE GENOMIC DNA]</scope>
    <source>
        <strain evidence="2">93-210</strain>
    </source>
</reference>
<reference evidence="1 2" key="3">
    <citation type="journal article" date="2022" name="Microbiol. Spectr.">
        <title>Folding features and dynamics of 3D genome architecture in plant fungal pathogens.</title>
        <authorList>
            <person name="Xia C."/>
        </authorList>
    </citation>
    <scope>NUCLEOTIDE SEQUENCE [LARGE SCALE GENOMIC DNA]</scope>
    <source>
        <strain evidence="1 2">93-210</strain>
    </source>
</reference>
<comment type="caution">
    <text evidence="1">The sequence shown here is derived from an EMBL/GenBank/DDBJ whole genome shotgun (WGS) entry which is preliminary data.</text>
</comment>
<dbReference type="Proteomes" id="UP001060170">
    <property type="component" value="Chromosome 8"/>
</dbReference>
<dbReference type="EMBL" id="CM045872">
    <property type="protein sequence ID" value="KAI7949428.1"/>
    <property type="molecule type" value="Genomic_DNA"/>
</dbReference>
<name>A0ACC0EB98_9BASI</name>
<reference evidence="2" key="1">
    <citation type="journal article" date="2018" name="BMC Genomics">
        <title>Genomic insights into host adaptation between the wheat stripe rust pathogen (Puccinia striiformis f. sp. tritici) and the barley stripe rust pathogen (Puccinia striiformis f. sp. hordei).</title>
        <authorList>
            <person name="Xia C."/>
            <person name="Wang M."/>
            <person name="Yin C."/>
            <person name="Cornejo O.E."/>
            <person name="Hulbert S.H."/>
            <person name="Chen X."/>
        </authorList>
    </citation>
    <scope>NUCLEOTIDE SEQUENCE [LARGE SCALE GENOMIC DNA]</scope>
    <source>
        <strain evidence="2">93-210</strain>
    </source>
</reference>
<evidence type="ECO:0000313" key="2">
    <source>
        <dbReference type="Proteomes" id="UP001060170"/>
    </source>
</evidence>
<evidence type="ECO:0000313" key="1">
    <source>
        <dbReference type="EMBL" id="KAI7949428.1"/>
    </source>
</evidence>
<organism evidence="1 2">
    <name type="scientific">Puccinia striiformis f. sp. tritici</name>
    <dbReference type="NCBI Taxonomy" id="168172"/>
    <lineage>
        <taxon>Eukaryota</taxon>
        <taxon>Fungi</taxon>
        <taxon>Dikarya</taxon>
        <taxon>Basidiomycota</taxon>
        <taxon>Pucciniomycotina</taxon>
        <taxon>Pucciniomycetes</taxon>
        <taxon>Pucciniales</taxon>
        <taxon>Pucciniaceae</taxon>
        <taxon>Puccinia</taxon>
    </lineage>
</organism>
<sequence>MFNLGASYAGIALSMILVYSWFTICTTAWRSQINERIVLLRANLPSPIPKTSCVMKRIIERLAY</sequence>
<gene>
    <name evidence="1" type="ORF">MJO28_008249</name>
</gene>
<keyword evidence="2" id="KW-1185">Reference proteome</keyword>
<protein>
    <submittedName>
        <fullName evidence="1">Uncharacterized protein</fullName>
    </submittedName>
</protein>
<proteinExistence type="predicted"/>
<accession>A0ACC0EB98</accession>